<dbReference type="HOGENOM" id="CLU_026231_5_2_4"/>
<dbReference type="OrthoDB" id="9768262at2"/>
<evidence type="ECO:0000259" key="3">
    <source>
        <dbReference type="Pfam" id="PF19295"/>
    </source>
</evidence>
<gene>
    <name evidence="4" type="ordered locus">Rfer_1862</name>
</gene>
<dbReference type="InterPro" id="IPR037284">
    <property type="entry name" value="SUF_FeS_clus_asmbl_SufBD_sf"/>
</dbReference>
<dbReference type="InterPro" id="IPR000825">
    <property type="entry name" value="SUF_FeS_clus_asmbl_SufBD_core"/>
</dbReference>
<dbReference type="Pfam" id="PF01458">
    <property type="entry name" value="SUFBD_core"/>
    <property type="match status" value="1"/>
</dbReference>
<dbReference type="GO" id="GO:0016226">
    <property type="term" value="P:iron-sulfur cluster assembly"/>
    <property type="evidence" value="ECO:0007669"/>
    <property type="project" value="InterPro"/>
</dbReference>
<proteinExistence type="inferred from homology"/>
<dbReference type="SUPFAM" id="SSF101960">
    <property type="entry name" value="Stabilizer of iron transporter SufD"/>
    <property type="match status" value="1"/>
</dbReference>
<evidence type="ECO:0000259" key="2">
    <source>
        <dbReference type="Pfam" id="PF01458"/>
    </source>
</evidence>
<sequence length="442" mass="46958">MSTGTALVTERGVLDGLLASLTQTAGSLVSTQPKWLTTLRAQALERVGALTLPSTHDEAWRFTPLATFARQSFHPLRTPTALLPGDIKHLHIEEVTTRLVFVDGVHAPQLSSLKPDAGLAVGTLASMLARQASSIEPHLGQHLAFHDALFAALNTAFLQDAAVLVVPRETTLAAPVHVLYISTQPDVASHPRLLLVAGAGSKATLIEDYVALHPGTYFTNAVAEVALGANAQVSHVRIQRESQQAFHMASCAVSLGAASRYHSASITLGGQISRLDLKVLQSADAAECALDGLALIGGQQLADTHTFIDHAKPHGVSRQLHKCIVGGAAHAVFNGQVMVRPGAQKTDSAQSSRNLLLSGKAQVDTQPQLEIFADDVKCTHGATVGQLDSDEVFYLQSRGLSEAVARNLLTYAFGAEVINRIPVASLRRQLEQTVLEQTTGQP</sequence>
<feature type="domain" description="SUF system FeS cluster assembly SufBD core" evidence="2">
    <location>
        <begin position="182"/>
        <end position="413"/>
    </location>
</feature>
<dbReference type="eggNOG" id="COG0719">
    <property type="taxonomic scope" value="Bacteria"/>
</dbReference>
<name>Q21XB5_ALBFT</name>
<keyword evidence="5" id="KW-1185">Reference proteome</keyword>
<dbReference type="Proteomes" id="UP000008332">
    <property type="component" value="Chromosome"/>
</dbReference>
<dbReference type="Pfam" id="PF19295">
    <property type="entry name" value="SufBD_N"/>
    <property type="match status" value="1"/>
</dbReference>
<dbReference type="InterPro" id="IPR011542">
    <property type="entry name" value="SUF_FeS_clus_asmbl_SufD"/>
</dbReference>
<dbReference type="InterPro" id="IPR055346">
    <property type="entry name" value="Fe-S_cluster_assembly_SufBD"/>
</dbReference>
<evidence type="ECO:0000313" key="4">
    <source>
        <dbReference type="EMBL" id="ABD69588.1"/>
    </source>
</evidence>
<dbReference type="PANTHER" id="PTHR43575">
    <property type="entry name" value="PROTEIN ABCI7, CHLOROPLASTIC"/>
    <property type="match status" value="1"/>
</dbReference>
<evidence type="ECO:0000313" key="5">
    <source>
        <dbReference type="Proteomes" id="UP000008332"/>
    </source>
</evidence>
<evidence type="ECO:0000256" key="1">
    <source>
        <dbReference type="ARBA" id="ARBA00043967"/>
    </source>
</evidence>
<dbReference type="AlphaFoldDB" id="Q21XB5"/>
<dbReference type="InterPro" id="IPR045595">
    <property type="entry name" value="SufBD_N"/>
</dbReference>
<feature type="domain" description="SUF system FeS cluster assembly SufBD N-terminal" evidence="3">
    <location>
        <begin position="26"/>
        <end position="178"/>
    </location>
</feature>
<reference evidence="5" key="1">
    <citation type="submission" date="2006-02" db="EMBL/GenBank/DDBJ databases">
        <title>Complete sequence of chromosome of Rhodoferax ferrireducens DSM 15236.</title>
        <authorList>
            <person name="Copeland A."/>
            <person name="Lucas S."/>
            <person name="Lapidus A."/>
            <person name="Barry K."/>
            <person name="Detter J.C."/>
            <person name="Glavina del Rio T."/>
            <person name="Hammon N."/>
            <person name="Israni S."/>
            <person name="Pitluck S."/>
            <person name="Brettin T."/>
            <person name="Bruce D."/>
            <person name="Han C."/>
            <person name="Tapia R."/>
            <person name="Gilna P."/>
            <person name="Kiss H."/>
            <person name="Schmutz J."/>
            <person name="Larimer F."/>
            <person name="Land M."/>
            <person name="Kyrpides N."/>
            <person name="Ivanova N."/>
            <person name="Richardson P."/>
        </authorList>
    </citation>
    <scope>NUCLEOTIDE SEQUENCE [LARGE SCALE GENOMIC DNA]</scope>
    <source>
        <strain evidence="5">ATCC BAA-621 / DSM 15236 / T118</strain>
    </source>
</reference>
<dbReference type="NCBIfam" id="TIGR01981">
    <property type="entry name" value="sufD"/>
    <property type="match status" value="1"/>
</dbReference>
<accession>Q21XB5</accession>
<comment type="similarity">
    <text evidence="1">Belongs to the iron-sulfur cluster assembly SufBD family.</text>
</comment>
<dbReference type="KEGG" id="rfr:Rfer_1862"/>
<dbReference type="STRING" id="338969.Rfer_1862"/>
<dbReference type="RefSeq" id="WP_011464156.1">
    <property type="nucleotide sequence ID" value="NC_007908.1"/>
</dbReference>
<dbReference type="PANTHER" id="PTHR43575:SF1">
    <property type="entry name" value="PROTEIN ABCI7, CHLOROPLASTIC"/>
    <property type="match status" value="1"/>
</dbReference>
<organism evidence="4 5">
    <name type="scientific">Albidiferax ferrireducens (strain ATCC BAA-621 / DSM 15236 / T118)</name>
    <name type="common">Rhodoferax ferrireducens</name>
    <dbReference type="NCBI Taxonomy" id="338969"/>
    <lineage>
        <taxon>Bacteria</taxon>
        <taxon>Pseudomonadati</taxon>
        <taxon>Pseudomonadota</taxon>
        <taxon>Betaproteobacteria</taxon>
        <taxon>Burkholderiales</taxon>
        <taxon>Comamonadaceae</taxon>
        <taxon>Rhodoferax</taxon>
    </lineage>
</organism>
<protein>
    <submittedName>
        <fullName evidence="4">Iron-regulated ABC transporter permease protein SufD</fullName>
    </submittedName>
</protein>
<dbReference type="EMBL" id="CP000267">
    <property type="protein sequence ID" value="ABD69588.1"/>
    <property type="molecule type" value="Genomic_DNA"/>
</dbReference>